<keyword evidence="2" id="KW-1185">Reference proteome</keyword>
<proteinExistence type="predicted"/>
<organism evidence="1 2">
    <name type="scientific">Myxacorys almedinensis A</name>
    <dbReference type="NCBI Taxonomy" id="2690445"/>
    <lineage>
        <taxon>Bacteria</taxon>
        <taxon>Bacillati</taxon>
        <taxon>Cyanobacteriota</taxon>
        <taxon>Cyanophyceae</taxon>
        <taxon>Leptolyngbyales</taxon>
        <taxon>Leptolyngbyaceae</taxon>
        <taxon>Myxacorys</taxon>
        <taxon>Myxacorys almedinensis</taxon>
    </lineage>
</organism>
<accession>A0A8J7Z698</accession>
<comment type="caution">
    <text evidence="1">The sequence shown here is derived from an EMBL/GenBank/DDBJ whole genome shotgun (WGS) entry which is preliminary data.</text>
</comment>
<dbReference type="EMBL" id="WVIE01000018">
    <property type="protein sequence ID" value="NDJ18686.1"/>
    <property type="molecule type" value="Genomic_DNA"/>
</dbReference>
<dbReference type="InterPro" id="IPR049910">
    <property type="entry name" value="HetZ-rel"/>
</dbReference>
<reference evidence="1" key="1">
    <citation type="submission" date="2019-12" db="EMBL/GenBank/DDBJ databases">
        <title>High-Quality draft genome sequences of three cyanobacteria isolated from the limestone walls of the Old Cathedral of Coimbra.</title>
        <authorList>
            <person name="Tiago I."/>
            <person name="Soares F."/>
            <person name="Portugal A."/>
        </authorList>
    </citation>
    <scope>NUCLEOTIDE SEQUENCE</scope>
    <source>
        <strain evidence="1">A</strain>
    </source>
</reference>
<name>A0A8J7Z698_9CYAN</name>
<evidence type="ECO:0000313" key="2">
    <source>
        <dbReference type="Proteomes" id="UP000646053"/>
    </source>
</evidence>
<sequence length="416" mass="48249">MNAKSIRDSKRLTVTPFETDDWDSSQIGATDHPQEPNHLHRLIHLLSTELEAELKVASQTVNAVANRIATEVERICAKSDRIQHSGEVGSWRLTLARYRLQKCIHYYQLGSRQGRIELHSNLSTMVYRPIAPAHLQLSFQARYSLIEDFLQGFYTESLRAFRRENQLAETYQPRTRLELAEYMAFTEQYGKRRITLPSQHSQQLVILRAQRFASRQPQEIAVDMETAMETAKGDEADAYGRSPVLQMIREQMVADQDDSSESGLRDRVIAELIQYLGSQGQQDCVDYLTLKLKDLSVPEIDDILGLTPRQRDYLQQRFKYHVEKFTTSGNWKLVHEWLGADLDQNFGLSAQQWDTFLEQLSVDQQQLLQLKQAKASDQEIMQTLKLTVKQLQKRWAALLDIARQARNQGRDEERRR</sequence>
<dbReference type="NCBIfam" id="NF037964">
    <property type="entry name" value="HetZ_related"/>
    <property type="match status" value="1"/>
</dbReference>
<dbReference type="Proteomes" id="UP000646053">
    <property type="component" value="Unassembled WGS sequence"/>
</dbReference>
<dbReference type="AlphaFoldDB" id="A0A8J7Z698"/>
<gene>
    <name evidence="1" type="ORF">GS601_15555</name>
</gene>
<evidence type="ECO:0000313" key="1">
    <source>
        <dbReference type="EMBL" id="NDJ18686.1"/>
    </source>
</evidence>
<protein>
    <submittedName>
        <fullName evidence="1">HetZ-related protein</fullName>
    </submittedName>
</protein>